<dbReference type="NCBIfam" id="TIGR00042">
    <property type="entry name" value="RdgB/HAM1 family non-canonical purine NTP pyrophosphatase"/>
    <property type="match status" value="1"/>
</dbReference>
<evidence type="ECO:0000256" key="6">
    <source>
        <dbReference type="ARBA" id="ARBA00022842"/>
    </source>
</evidence>
<evidence type="ECO:0000256" key="3">
    <source>
        <dbReference type="ARBA" id="ARBA00022723"/>
    </source>
</evidence>
<evidence type="ECO:0000256" key="2">
    <source>
        <dbReference type="ARBA" id="ARBA00011738"/>
    </source>
</evidence>
<dbReference type="EMBL" id="CP000382">
    <property type="protein sequence ID" value="ABK62444.1"/>
    <property type="molecule type" value="Genomic_DNA"/>
</dbReference>
<dbReference type="GO" id="GO:0005829">
    <property type="term" value="C:cytosol"/>
    <property type="evidence" value="ECO:0007669"/>
    <property type="project" value="TreeGrafter"/>
</dbReference>
<evidence type="ECO:0000256" key="11">
    <source>
        <dbReference type="RuleBase" id="RU003781"/>
    </source>
</evidence>
<dbReference type="InterPro" id="IPR029001">
    <property type="entry name" value="ITPase-like_fam"/>
</dbReference>
<keyword evidence="7 10" id="KW-0546">Nucleotide metabolism</keyword>
<dbReference type="HOGENOM" id="CLU_082080_0_2_9"/>
<dbReference type="Proteomes" id="UP000008220">
    <property type="component" value="Chromosome"/>
</dbReference>
<gene>
    <name evidence="12" type="primary">rdgB</name>
    <name evidence="12" type="ordered locus">NT01CX_0425</name>
</gene>
<sequence>MKKLIVASNNQHKIEEIKEMLKEFDLDVISLKEVGIDIDVEENGTTFAENAHIKAYEIFKIVKDAMVLADDSGLMVEVLNGEPGVYSARYAGEHGNDKKNNEKLLSKLKEVKFEDRKAKFVCAMELIIDEARTITVQGEVKGYILEEQRGENGFGYDPLFYVPEYKKTTAEMTPKEKNSISHRGKALKNLKKVLTYYKI</sequence>
<keyword evidence="5 10" id="KW-0378">Hydrolase</keyword>
<dbReference type="NCBIfam" id="NF011397">
    <property type="entry name" value="PRK14822.1"/>
    <property type="match status" value="1"/>
</dbReference>
<evidence type="ECO:0000256" key="5">
    <source>
        <dbReference type="ARBA" id="ARBA00022801"/>
    </source>
</evidence>
<feature type="binding site" evidence="10">
    <location>
        <position position="72"/>
    </location>
    <ligand>
        <name>substrate</name>
    </ligand>
</feature>
<feature type="binding site" evidence="10">
    <location>
        <position position="41"/>
    </location>
    <ligand>
        <name>Mg(2+)</name>
        <dbReference type="ChEBI" id="CHEBI:18420"/>
    </ligand>
</feature>
<feature type="binding site" evidence="10">
    <location>
        <position position="177"/>
    </location>
    <ligand>
        <name>substrate</name>
    </ligand>
</feature>
<dbReference type="GO" id="GO:0009117">
    <property type="term" value="P:nucleotide metabolic process"/>
    <property type="evidence" value="ECO:0007669"/>
    <property type="project" value="UniProtKB-KW"/>
</dbReference>
<dbReference type="HAMAP" id="MF_01405">
    <property type="entry name" value="Non_canon_purine_NTPase"/>
    <property type="match status" value="1"/>
</dbReference>
<evidence type="ECO:0000313" key="12">
    <source>
        <dbReference type="EMBL" id="ABK62444.1"/>
    </source>
</evidence>
<dbReference type="STRING" id="386415.NT01CX_0425"/>
<comment type="cofactor">
    <cofactor evidence="10">
        <name>Mg(2+)</name>
        <dbReference type="ChEBI" id="CHEBI:18420"/>
    </cofactor>
    <text evidence="10">Binds 1 Mg(2+) ion per subunit.</text>
</comment>
<dbReference type="GO" id="GO:0009146">
    <property type="term" value="P:purine nucleoside triphosphate catabolic process"/>
    <property type="evidence" value="ECO:0007669"/>
    <property type="project" value="UniProtKB-UniRule"/>
</dbReference>
<name>A0Q2P4_CLONN</name>
<dbReference type="PANTHER" id="PTHR11067:SF9">
    <property type="entry name" value="INOSINE TRIPHOSPHATE PYROPHOSPHATASE"/>
    <property type="match status" value="1"/>
</dbReference>
<dbReference type="GO" id="GO:0000166">
    <property type="term" value="F:nucleotide binding"/>
    <property type="evidence" value="ECO:0007669"/>
    <property type="project" value="UniProtKB-KW"/>
</dbReference>
<comment type="catalytic activity">
    <reaction evidence="10">
        <text>ITP + H2O = IMP + diphosphate + H(+)</text>
        <dbReference type="Rhea" id="RHEA:29399"/>
        <dbReference type="ChEBI" id="CHEBI:15377"/>
        <dbReference type="ChEBI" id="CHEBI:15378"/>
        <dbReference type="ChEBI" id="CHEBI:33019"/>
        <dbReference type="ChEBI" id="CHEBI:58053"/>
        <dbReference type="ChEBI" id="CHEBI:61402"/>
        <dbReference type="EC" id="3.6.1.66"/>
    </reaction>
</comment>
<evidence type="ECO:0000256" key="8">
    <source>
        <dbReference type="ARBA" id="ARBA00051875"/>
    </source>
</evidence>
<dbReference type="Pfam" id="PF01725">
    <property type="entry name" value="Ham1p_like"/>
    <property type="match status" value="1"/>
</dbReference>
<evidence type="ECO:0000313" key="13">
    <source>
        <dbReference type="Proteomes" id="UP000008220"/>
    </source>
</evidence>
<dbReference type="GO" id="GO:0036222">
    <property type="term" value="F:XTP diphosphatase activity"/>
    <property type="evidence" value="ECO:0007669"/>
    <property type="project" value="UniProtKB-UniRule"/>
</dbReference>
<feature type="binding site" evidence="10">
    <location>
        <position position="71"/>
    </location>
    <ligand>
        <name>Mg(2+)</name>
        <dbReference type="ChEBI" id="CHEBI:18420"/>
    </ligand>
</feature>
<dbReference type="InterPro" id="IPR020922">
    <property type="entry name" value="dITP/XTP_pyrophosphatase"/>
</dbReference>
<keyword evidence="6 10" id="KW-0460">Magnesium</keyword>
<dbReference type="GO" id="GO:0036220">
    <property type="term" value="F:ITP diphosphatase activity"/>
    <property type="evidence" value="ECO:0007669"/>
    <property type="project" value="UniProtKB-UniRule"/>
</dbReference>
<reference evidence="12 13" key="1">
    <citation type="journal article" date="2006" name="Nat. Biotechnol.">
        <title>The genome and transcriptomes of the anti-tumor agent Clostridium novyi-NT.</title>
        <authorList>
            <person name="Bettegowda C."/>
            <person name="Huang X."/>
            <person name="Lin J."/>
            <person name="Cheong I."/>
            <person name="Kohli M."/>
            <person name="Szabo S.A."/>
            <person name="Zhang X."/>
            <person name="Diaz L.A. Jr."/>
            <person name="Velculescu V.E."/>
            <person name="Parmigiani G."/>
            <person name="Kinzler K.W."/>
            <person name="Vogelstein B."/>
            <person name="Zhou S."/>
        </authorList>
    </citation>
    <scope>NUCLEOTIDE SEQUENCE [LARGE SCALE GENOMIC DNA]</scope>
    <source>
        <strain evidence="12 13">NT</strain>
    </source>
</reference>
<dbReference type="KEGG" id="cno:NT01CX_0425"/>
<evidence type="ECO:0000256" key="1">
    <source>
        <dbReference type="ARBA" id="ARBA00008023"/>
    </source>
</evidence>
<evidence type="ECO:0000256" key="9">
    <source>
        <dbReference type="ARBA" id="ARBA00052017"/>
    </source>
</evidence>
<evidence type="ECO:0000256" key="10">
    <source>
        <dbReference type="HAMAP-Rule" id="MF_01405"/>
    </source>
</evidence>
<protein>
    <recommendedName>
        <fullName evidence="10">dITP/XTP pyrophosphatase</fullName>
        <ecNumber evidence="10">3.6.1.66</ecNumber>
    </recommendedName>
    <alternativeName>
        <fullName evidence="10">Non-canonical purine NTP pyrophosphatase</fullName>
    </alternativeName>
    <alternativeName>
        <fullName evidence="10">Non-standard purine NTP pyrophosphatase</fullName>
    </alternativeName>
    <alternativeName>
        <fullName evidence="10">Nucleoside-triphosphate diphosphatase</fullName>
    </alternativeName>
    <alternativeName>
        <fullName evidence="10">Nucleoside-triphosphate pyrophosphatase</fullName>
        <shortName evidence="10">NTPase</shortName>
    </alternativeName>
</protein>
<dbReference type="EC" id="3.6.1.66" evidence="10"/>
<feature type="active site" description="Proton acceptor" evidence="10">
    <location>
        <position position="71"/>
    </location>
</feature>
<dbReference type="FunFam" id="3.90.950.10:FF:000001">
    <property type="entry name" value="dITP/XTP pyrophosphatase"/>
    <property type="match status" value="1"/>
</dbReference>
<keyword evidence="3 10" id="KW-0479">Metal-binding</keyword>
<dbReference type="CDD" id="cd00515">
    <property type="entry name" value="HAM1"/>
    <property type="match status" value="1"/>
</dbReference>
<dbReference type="GO" id="GO:0017111">
    <property type="term" value="F:ribonucleoside triphosphate phosphatase activity"/>
    <property type="evidence" value="ECO:0007669"/>
    <property type="project" value="InterPro"/>
</dbReference>
<dbReference type="PATRIC" id="fig|386415.7.peg.1929"/>
<feature type="binding site" evidence="10">
    <location>
        <begin position="8"/>
        <end position="13"/>
    </location>
    <ligand>
        <name>substrate</name>
    </ligand>
</feature>
<comment type="catalytic activity">
    <reaction evidence="9 10">
        <text>XTP + H2O = XMP + diphosphate + H(+)</text>
        <dbReference type="Rhea" id="RHEA:28610"/>
        <dbReference type="ChEBI" id="CHEBI:15377"/>
        <dbReference type="ChEBI" id="CHEBI:15378"/>
        <dbReference type="ChEBI" id="CHEBI:33019"/>
        <dbReference type="ChEBI" id="CHEBI:57464"/>
        <dbReference type="ChEBI" id="CHEBI:61314"/>
        <dbReference type="EC" id="3.6.1.66"/>
    </reaction>
</comment>
<keyword evidence="13" id="KW-1185">Reference proteome</keyword>
<evidence type="ECO:0000256" key="7">
    <source>
        <dbReference type="ARBA" id="ARBA00023080"/>
    </source>
</evidence>
<dbReference type="AlphaFoldDB" id="A0Q2P4"/>
<dbReference type="Gene3D" id="3.90.950.10">
    <property type="match status" value="1"/>
</dbReference>
<comment type="similarity">
    <text evidence="1 10 11">Belongs to the HAM1 NTPase family.</text>
</comment>
<feature type="binding site" evidence="10">
    <location>
        <begin position="154"/>
        <end position="157"/>
    </location>
    <ligand>
        <name>substrate</name>
    </ligand>
</feature>
<dbReference type="GO" id="GO:0046872">
    <property type="term" value="F:metal ion binding"/>
    <property type="evidence" value="ECO:0007669"/>
    <property type="project" value="UniProtKB-KW"/>
</dbReference>
<dbReference type="GO" id="GO:0035870">
    <property type="term" value="F:dITP diphosphatase activity"/>
    <property type="evidence" value="ECO:0007669"/>
    <property type="project" value="UniProtKB-UniRule"/>
</dbReference>
<dbReference type="SUPFAM" id="SSF52972">
    <property type="entry name" value="ITPase-like"/>
    <property type="match status" value="1"/>
</dbReference>
<comment type="catalytic activity">
    <reaction evidence="8 10">
        <text>dITP + H2O = dIMP + diphosphate + H(+)</text>
        <dbReference type="Rhea" id="RHEA:28342"/>
        <dbReference type="ChEBI" id="CHEBI:15377"/>
        <dbReference type="ChEBI" id="CHEBI:15378"/>
        <dbReference type="ChEBI" id="CHEBI:33019"/>
        <dbReference type="ChEBI" id="CHEBI:61194"/>
        <dbReference type="ChEBI" id="CHEBI:61382"/>
        <dbReference type="EC" id="3.6.1.66"/>
    </reaction>
</comment>
<accession>A0Q2P4</accession>
<comment type="subunit">
    <text evidence="2 10">Homodimer.</text>
</comment>
<dbReference type="InterPro" id="IPR002637">
    <property type="entry name" value="RdgB/HAM1"/>
</dbReference>
<evidence type="ECO:0000256" key="4">
    <source>
        <dbReference type="ARBA" id="ARBA00022741"/>
    </source>
</evidence>
<feature type="binding site" evidence="10">
    <location>
        <begin position="182"/>
        <end position="183"/>
    </location>
    <ligand>
        <name>substrate</name>
    </ligand>
</feature>
<dbReference type="RefSeq" id="WP_011722880.1">
    <property type="nucleotide sequence ID" value="NC_008593.1"/>
</dbReference>
<organism evidence="12 13">
    <name type="scientific">Clostridium novyi (strain NT)</name>
    <dbReference type="NCBI Taxonomy" id="386415"/>
    <lineage>
        <taxon>Bacteria</taxon>
        <taxon>Bacillati</taxon>
        <taxon>Bacillota</taxon>
        <taxon>Clostridia</taxon>
        <taxon>Eubacteriales</taxon>
        <taxon>Clostridiaceae</taxon>
        <taxon>Clostridium</taxon>
    </lineage>
</organism>
<dbReference type="eggNOG" id="COG0127">
    <property type="taxonomic scope" value="Bacteria"/>
</dbReference>
<proteinExistence type="inferred from homology"/>
<dbReference type="PANTHER" id="PTHR11067">
    <property type="entry name" value="INOSINE TRIPHOSPHATE PYROPHOSPHATASE/HAM1 PROTEIN"/>
    <property type="match status" value="1"/>
</dbReference>
<keyword evidence="4 10" id="KW-0547">Nucleotide-binding</keyword>
<comment type="function">
    <text evidence="10">Pyrophosphatase that catalyzes the hydrolysis of nucleoside triphosphates to their monophosphate derivatives, with a high preference for the non-canonical purine nucleotides XTP (xanthosine triphosphate), dITP (deoxyinosine triphosphate) and ITP. Seems to function as a house-cleaning enzyme that removes non-canonical purine nucleotides from the nucleotide pool, thus preventing their incorporation into DNA/RNA and avoiding chromosomal lesions.</text>
</comment>